<feature type="transmembrane region" description="Helical" evidence="24">
    <location>
        <begin position="143"/>
        <end position="161"/>
    </location>
</feature>
<evidence type="ECO:0000313" key="26">
    <source>
        <dbReference type="Proteomes" id="UP001217485"/>
    </source>
</evidence>
<evidence type="ECO:0000256" key="15">
    <source>
        <dbReference type="ARBA" id="ARBA00023136"/>
    </source>
</evidence>
<evidence type="ECO:0000256" key="16">
    <source>
        <dbReference type="ARBA" id="ARBA00023209"/>
    </source>
</evidence>
<comment type="pathway">
    <text evidence="3">Phospholipid metabolism; CDP-diacylglycerol biosynthesis; CDP-diacylglycerol from sn-glycerol 3-phosphate: step 3/3.</text>
</comment>
<comment type="similarity">
    <text evidence="5">Belongs to the CDS family.</text>
</comment>
<evidence type="ECO:0000256" key="1">
    <source>
        <dbReference type="ARBA" id="ARBA00001698"/>
    </source>
</evidence>
<dbReference type="GO" id="GO:0004605">
    <property type="term" value="F:phosphatidate cytidylyltransferase activity"/>
    <property type="evidence" value="ECO:0007669"/>
    <property type="project" value="UniProtKB-EC"/>
</dbReference>
<keyword evidence="26" id="KW-1185">Reference proteome</keyword>
<evidence type="ECO:0000256" key="5">
    <source>
        <dbReference type="ARBA" id="ARBA00010185"/>
    </source>
</evidence>
<reference evidence="25 26" key="1">
    <citation type="submission" date="2023-01" db="EMBL/GenBank/DDBJ databases">
        <title>Minimal conservation of predation-associated metabolite biosynthetic gene clusters underscores biosynthetic potential of Myxococcota including descriptions for ten novel species: Archangium lansinium sp. nov., Myxococcus landrumus sp. nov., Nannocystis bai.</title>
        <authorList>
            <person name="Ahearne A."/>
            <person name="Stevens C."/>
            <person name="Dowd S."/>
        </authorList>
    </citation>
    <scope>NUCLEOTIDE SEQUENCE [LARGE SCALE GENOMIC DNA]</scope>
    <source>
        <strain evidence="25 26">WIWO2</strain>
    </source>
</reference>
<evidence type="ECO:0000256" key="3">
    <source>
        <dbReference type="ARBA" id="ARBA00005119"/>
    </source>
</evidence>
<feature type="transmembrane region" description="Helical" evidence="24">
    <location>
        <begin position="112"/>
        <end position="131"/>
    </location>
</feature>
<comment type="caution">
    <text evidence="25">The sequence shown here is derived from an EMBL/GenBank/DDBJ whole genome shotgun (WGS) entry which is preliminary data.</text>
</comment>
<dbReference type="Pfam" id="PF01148">
    <property type="entry name" value="CTP_transf_1"/>
    <property type="match status" value="1"/>
</dbReference>
<evidence type="ECO:0000256" key="17">
    <source>
        <dbReference type="ARBA" id="ARBA00023264"/>
    </source>
</evidence>
<sequence length="273" mass="28412">MAASNLAMRVTTAIVAAPLLLSLLYLGPSWGWAALVAAASAIGALELFAMTHADDRVARATGVALTLAVLGVIWRFSGSPGALLALIFLLPFVAMLVTLVRLGEMRTAALRVLAMTFGPLYVGGGLGALALLRRDAGADGPSFVVLALLLSWFSDTGAYFAGRFLGRRKLYEAVSPKKTVEGALGGLLFAVIGALLAHFWFLRSLPLVDAVALAIVAGGLGQAGDLGESLFKRSFGIKDSGGIVPGHGGILDRVDALLVTGTITYLYVLWSRS</sequence>
<evidence type="ECO:0000256" key="22">
    <source>
        <dbReference type="ARBA" id="ARBA00032743"/>
    </source>
</evidence>
<dbReference type="PANTHER" id="PTHR46382">
    <property type="entry name" value="PHOSPHATIDATE CYTIDYLYLTRANSFERASE"/>
    <property type="match status" value="1"/>
</dbReference>
<feature type="transmembrane region" description="Helical" evidence="24">
    <location>
        <begin position="82"/>
        <end position="100"/>
    </location>
</feature>
<gene>
    <name evidence="25" type="ORF">POL72_11385</name>
</gene>
<comment type="pathway">
    <text evidence="4">Lipid metabolism.</text>
</comment>
<accession>A0ABT5BZF5</accession>
<evidence type="ECO:0000256" key="19">
    <source>
        <dbReference type="ARBA" id="ARBA00031825"/>
    </source>
</evidence>
<evidence type="ECO:0000256" key="7">
    <source>
        <dbReference type="ARBA" id="ARBA00019373"/>
    </source>
</evidence>
<evidence type="ECO:0000256" key="9">
    <source>
        <dbReference type="ARBA" id="ARBA00022516"/>
    </source>
</evidence>
<name>A0ABT5BZF5_9BACT</name>
<dbReference type="PANTHER" id="PTHR46382:SF1">
    <property type="entry name" value="PHOSPHATIDATE CYTIDYLYLTRANSFERASE"/>
    <property type="match status" value="1"/>
</dbReference>
<proteinExistence type="inferred from homology"/>
<keyword evidence="10 25" id="KW-0808">Transferase</keyword>
<keyword evidence="13 24" id="KW-1133">Transmembrane helix</keyword>
<evidence type="ECO:0000256" key="20">
    <source>
        <dbReference type="ARBA" id="ARBA00032253"/>
    </source>
</evidence>
<feature type="transmembrane region" description="Helical" evidence="24">
    <location>
        <begin position="57"/>
        <end position="76"/>
    </location>
</feature>
<keyword evidence="14" id="KW-0443">Lipid metabolism</keyword>
<dbReference type="EC" id="2.7.7.41" evidence="6"/>
<comment type="catalytic activity">
    <reaction evidence="1">
        <text>a 1,2-diacyl-sn-glycero-3-phosphate + CTP + H(+) = a CDP-1,2-diacyl-sn-glycerol + diphosphate</text>
        <dbReference type="Rhea" id="RHEA:16229"/>
        <dbReference type="ChEBI" id="CHEBI:15378"/>
        <dbReference type="ChEBI" id="CHEBI:33019"/>
        <dbReference type="ChEBI" id="CHEBI:37563"/>
        <dbReference type="ChEBI" id="CHEBI:58332"/>
        <dbReference type="ChEBI" id="CHEBI:58608"/>
        <dbReference type="EC" id="2.7.7.41"/>
    </reaction>
</comment>
<keyword evidence="17" id="KW-1208">Phospholipid metabolism</keyword>
<feature type="transmembrane region" description="Helical" evidence="24">
    <location>
        <begin position="32"/>
        <end position="50"/>
    </location>
</feature>
<evidence type="ECO:0000256" key="11">
    <source>
        <dbReference type="ARBA" id="ARBA00022692"/>
    </source>
</evidence>
<evidence type="ECO:0000256" key="24">
    <source>
        <dbReference type="SAM" id="Phobius"/>
    </source>
</evidence>
<keyword evidence="11 24" id="KW-0812">Transmembrane</keyword>
<keyword evidence="15 24" id="KW-0472">Membrane</keyword>
<keyword evidence="12 25" id="KW-0548">Nucleotidyltransferase</keyword>
<evidence type="ECO:0000256" key="13">
    <source>
        <dbReference type="ARBA" id="ARBA00022989"/>
    </source>
</evidence>
<protein>
    <recommendedName>
        <fullName evidence="7">Phosphatidate cytidylyltransferase</fullName>
        <ecNumber evidence="6">2.7.7.41</ecNumber>
    </recommendedName>
    <alternativeName>
        <fullName evidence="20">CDP-DAG synthase</fullName>
    </alternativeName>
    <alternativeName>
        <fullName evidence="22">CDP-DG synthase</fullName>
    </alternativeName>
    <alternativeName>
        <fullName evidence="18">CDP-diacylglycerol synthase</fullName>
    </alternativeName>
    <alternativeName>
        <fullName evidence="21">CDP-diglyceride pyrophosphorylase</fullName>
    </alternativeName>
    <alternativeName>
        <fullName evidence="23">CDP-diglyceride synthase</fullName>
    </alternativeName>
    <alternativeName>
        <fullName evidence="19">CTP:phosphatidate cytidylyltransferase</fullName>
    </alternativeName>
</protein>
<keyword evidence="8" id="KW-1003">Cell membrane</keyword>
<dbReference type="EMBL" id="JAQNDK010000001">
    <property type="protein sequence ID" value="MDC0678336.1"/>
    <property type="molecule type" value="Genomic_DNA"/>
</dbReference>
<evidence type="ECO:0000256" key="18">
    <source>
        <dbReference type="ARBA" id="ARBA00029893"/>
    </source>
</evidence>
<evidence type="ECO:0000256" key="14">
    <source>
        <dbReference type="ARBA" id="ARBA00023098"/>
    </source>
</evidence>
<evidence type="ECO:0000256" key="2">
    <source>
        <dbReference type="ARBA" id="ARBA00004651"/>
    </source>
</evidence>
<evidence type="ECO:0000256" key="8">
    <source>
        <dbReference type="ARBA" id="ARBA00022475"/>
    </source>
</evidence>
<evidence type="ECO:0000256" key="4">
    <source>
        <dbReference type="ARBA" id="ARBA00005189"/>
    </source>
</evidence>
<evidence type="ECO:0000256" key="12">
    <source>
        <dbReference type="ARBA" id="ARBA00022695"/>
    </source>
</evidence>
<feature type="transmembrane region" description="Helical" evidence="24">
    <location>
        <begin position="7"/>
        <end position="26"/>
    </location>
</feature>
<feature type="transmembrane region" description="Helical" evidence="24">
    <location>
        <begin position="182"/>
        <end position="201"/>
    </location>
</feature>
<keyword evidence="16" id="KW-0594">Phospholipid biosynthesis</keyword>
<evidence type="ECO:0000256" key="6">
    <source>
        <dbReference type="ARBA" id="ARBA00012487"/>
    </source>
</evidence>
<evidence type="ECO:0000256" key="10">
    <source>
        <dbReference type="ARBA" id="ARBA00022679"/>
    </source>
</evidence>
<comment type="subcellular location">
    <subcellularLocation>
        <location evidence="2">Cell membrane</location>
        <topology evidence="2">Multi-pass membrane protein</topology>
    </subcellularLocation>
</comment>
<evidence type="ECO:0000256" key="23">
    <source>
        <dbReference type="ARBA" id="ARBA00033406"/>
    </source>
</evidence>
<evidence type="ECO:0000313" key="25">
    <source>
        <dbReference type="EMBL" id="MDC0678336.1"/>
    </source>
</evidence>
<evidence type="ECO:0000256" key="21">
    <source>
        <dbReference type="ARBA" id="ARBA00032396"/>
    </source>
</evidence>
<dbReference type="Proteomes" id="UP001217485">
    <property type="component" value="Unassembled WGS sequence"/>
</dbReference>
<organism evidence="25 26">
    <name type="scientific">Sorangium atrum</name>
    <dbReference type="NCBI Taxonomy" id="2995308"/>
    <lineage>
        <taxon>Bacteria</taxon>
        <taxon>Pseudomonadati</taxon>
        <taxon>Myxococcota</taxon>
        <taxon>Polyangia</taxon>
        <taxon>Polyangiales</taxon>
        <taxon>Polyangiaceae</taxon>
        <taxon>Sorangium</taxon>
    </lineage>
</organism>
<dbReference type="RefSeq" id="WP_272095133.1">
    <property type="nucleotide sequence ID" value="NZ_JAQNDK010000001.1"/>
</dbReference>
<keyword evidence="9" id="KW-0444">Lipid biosynthesis</keyword>